<dbReference type="RefSeq" id="WP_342068765.1">
    <property type="nucleotide sequence ID" value="NZ_CP151762.1"/>
</dbReference>
<feature type="region of interest" description="Disordered" evidence="1">
    <location>
        <begin position="112"/>
        <end position="143"/>
    </location>
</feature>
<dbReference type="EMBL" id="CP151762">
    <property type="protein sequence ID" value="WZU62357.1"/>
    <property type="molecule type" value="Genomic_DNA"/>
</dbReference>
<keyword evidence="3" id="KW-0378">Hydrolase</keyword>
<dbReference type="KEGG" id="yag:AABB28_10625"/>
<feature type="domain" description="HNH" evidence="2">
    <location>
        <begin position="50"/>
        <end position="83"/>
    </location>
</feature>
<dbReference type="AlphaFoldDB" id="A0AAN0NE19"/>
<evidence type="ECO:0000256" key="1">
    <source>
        <dbReference type="SAM" id="MobiDB-lite"/>
    </source>
</evidence>
<protein>
    <submittedName>
        <fullName evidence="3">HNH endonuclease</fullName>
    </submittedName>
</protein>
<gene>
    <name evidence="3" type="ORF">AABB28_10625</name>
</gene>
<keyword evidence="4" id="KW-1185">Reference proteome</keyword>
<proteinExistence type="predicted"/>
<dbReference type="Gene3D" id="1.10.30.50">
    <property type="match status" value="1"/>
</dbReference>
<evidence type="ECO:0000313" key="3">
    <source>
        <dbReference type="EMBL" id="WZU62357.1"/>
    </source>
</evidence>
<dbReference type="CDD" id="cd00085">
    <property type="entry name" value="HNHc"/>
    <property type="match status" value="1"/>
</dbReference>
<evidence type="ECO:0000313" key="4">
    <source>
        <dbReference type="Proteomes" id="UP001451782"/>
    </source>
</evidence>
<dbReference type="GO" id="GO:0004519">
    <property type="term" value="F:endonuclease activity"/>
    <property type="evidence" value="ECO:0007669"/>
    <property type="project" value="UniProtKB-KW"/>
</dbReference>
<dbReference type="Proteomes" id="UP001451782">
    <property type="component" value="Chromosome"/>
</dbReference>
<accession>A0AAN0NE19</accession>
<evidence type="ECO:0000259" key="2">
    <source>
        <dbReference type="Pfam" id="PF01844"/>
    </source>
</evidence>
<reference evidence="3 4" key="1">
    <citation type="submission" date="2024-04" db="EMBL/GenBank/DDBJ databases">
        <title>Phylogenomic analyses of a clade within the roseobacter group suggest taxonomic reassignments of species of the genera Aestuariivita, Citreicella, Loktanella, Nautella, Pelagibaca, Ruegeria, Thalassobius, Thiobacimonas and Tropicibacter, and the proposal o.</title>
        <authorList>
            <person name="Jeon C.O."/>
        </authorList>
    </citation>
    <scope>NUCLEOTIDE SEQUENCE [LARGE SCALE GENOMIC DNA]</scope>
    <source>
        <strain evidence="3 4">G8-12</strain>
    </source>
</reference>
<dbReference type="InterPro" id="IPR002711">
    <property type="entry name" value="HNH"/>
</dbReference>
<dbReference type="GO" id="GO:0003676">
    <property type="term" value="F:nucleic acid binding"/>
    <property type="evidence" value="ECO:0007669"/>
    <property type="project" value="InterPro"/>
</dbReference>
<feature type="compositionally biased region" description="Basic and acidic residues" evidence="1">
    <location>
        <begin position="125"/>
        <end position="143"/>
    </location>
</feature>
<dbReference type="GO" id="GO:0008270">
    <property type="term" value="F:zinc ion binding"/>
    <property type="evidence" value="ECO:0007669"/>
    <property type="project" value="InterPro"/>
</dbReference>
<dbReference type="InterPro" id="IPR003615">
    <property type="entry name" value="HNH_nuc"/>
</dbReference>
<organism evidence="3 4">
    <name type="scientific">Yoonia algicola</name>
    <dbReference type="NCBI Taxonomy" id="3137368"/>
    <lineage>
        <taxon>Bacteria</taxon>
        <taxon>Pseudomonadati</taxon>
        <taxon>Pseudomonadota</taxon>
        <taxon>Alphaproteobacteria</taxon>
        <taxon>Rhodobacterales</taxon>
        <taxon>Paracoccaceae</taxon>
        <taxon>Yoonia</taxon>
    </lineage>
</organism>
<keyword evidence="3" id="KW-0540">Nuclease</keyword>
<keyword evidence="3" id="KW-0255">Endonuclease</keyword>
<sequence>MCKKTKKLMIIAANAQKWRCYYCDYPIWDKDHEEFAKTYALKDGPLRLLRATAEHLIARCDGGADTQDNIVAACDHCNKTRHKAKVPLSPLEFRAKVRRRLAKGRWHSFRNPQITVARKKSQHTPRIDHSPASNHRDAHDNKR</sequence>
<dbReference type="Pfam" id="PF01844">
    <property type="entry name" value="HNH"/>
    <property type="match status" value="1"/>
</dbReference>
<name>A0AAN0NE19_9RHOB</name>